<dbReference type="InterPro" id="IPR010671">
    <property type="entry name" value="Disaggr-rel_dom"/>
</dbReference>
<feature type="chain" id="PRO_5008381865" evidence="1">
    <location>
        <begin position="24"/>
        <end position="586"/>
    </location>
</feature>
<dbReference type="Gene3D" id="2.60.120.200">
    <property type="match status" value="1"/>
</dbReference>
<evidence type="ECO:0000256" key="1">
    <source>
        <dbReference type="SAM" id="SignalP"/>
    </source>
</evidence>
<evidence type="ECO:0000313" key="3">
    <source>
        <dbReference type="EMBL" id="SBT09373.1"/>
    </source>
</evidence>
<evidence type="ECO:0000259" key="2">
    <source>
        <dbReference type="Pfam" id="PF06848"/>
    </source>
</evidence>
<dbReference type="PANTHER" id="PTHR40124:SF1">
    <property type="entry name" value="DISAGGREGATASE RELATED REPEAT PROTEIN"/>
    <property type="match status" value="1"/>
</dbReference>
<dbReference type="EMBL" id="FLQX01000150">
    <property type="protein sequence ID" value="SBT09373.1"/>
    <property type="molecule type" value="Genomic_DNA"/>
</dbReference>
<dbReference type="AlphaFoldDB" id="A0A1A8XZ78"/>
<dbReference type="RefSeq" id="WP_186408776.1">
    <property type="nucleotide sequence ID" value="NZ_FLQX01000150.1"/>
</dbReference>
<keyword evidence="1" id="KW-0732">Signal</keyword>
<reference evidence="3 4" key="1">
    <citation type="submission" date="2016-06" db="EMBL/GenBank/DDBJ databases">
        <authorList>
            <person name="Kjaerup R.B."/>
            <person name="Dalgaard T.S."/>
            <person name="Juul-Madsen H.R."/>
        </authorList>
    </citation>
    <scope>NUCLEOTIDE SEQUENCE [LARGE SCALE GENOMIC DNA]</scope>
    <source>
        <strain evidence="3">3</strain>
    </source>
</reference>
<protein>
    <submittedName>
        <fullName evidence="3">Putative secreted protein</fullName>
    </submittedName>
</protein>
<keyword evidence="4" id="KW-1185">Reference proteome</keyword>
<sequence length="586" mass="63471">MKRHTICMISFAVSALLSAGALAQSMPGVGGPTAPPQTVNAQAIIPETALRVFDSPYTGTVWRFLVNEPIGVPWVHPGGDWRDRKGSLQGAVPWSSATVRNIAAEQIVVFDVTSLVNSQLSTDVNRSPNRGWIVKSDAGDVSAAFYSREYADIAKQPRLRIMTSSGGYTIVAGGDVSMSSSTAMSTHGLKTTLGLSGSNQRLALWFDLASVRGSINSATLSLTTTDKQYGSGSSTIGVYAVDLTASFAPIPIQRGIAARYPSDQGIEGDPDVLFVDKFPDLAMHHRGWYWDAGSPDINNNRSIIGDHDPADPNFHPLAPGVKAYKMTIPTGHYGGEFGRWSFWSNLGYEPDAVYMRVYARIGTDFDSEAGKFPFGFDGTYLAPRTYLHYNGQLLATNPVTGRKWIRPDAPAYAGNGGATSNGKNGWSARGGFAAEECDSGGKCSPNRTDNPLIASGYRGLHYYAYWADQPDATGSDLDWRNGLLGVIPKNKWVAIDQYMELNTVNADGSGNRDGILRVWIDGRLAFEKIDFRVRHWPGNPAGANNIKFDSVWLNLYHGGRRAAKSPMTVYLSDLVVAKSFIGPATF</sequence>
<name>A0A1A8XZ78_9PROT</name>
<proteinExistence type="predicted"/>
<dbReference type="Proteomes" id="UP000199169">
    <property type="component" value="Unassembled WGS sequence"/>
</dbReference>
<dbReference type="STRING" id="1860102.ACCAA_700006"/>
<feature type="signal peptide" evidence="1">
    <location>
        <begin position="1"/>
        <end position="23"/>
    </location>
</feature>
<dbReference type="PANTHER" id="PTHR40124">
    <property type="match status" value="1"/>
</dbReference>
<dbReference type="Pfam" id="PF06848">
    <property type="entry name" value="Disaggr_repeat"/>
    <property type="match status" value="1"/>
</dbReference>
<accession>A0A1A8XZ78</accession>
<gene>
    <name evidence="3" type="ORF">ACCAA_700006</name>
</gene>
<evidence type="ECO:0000313" key="4">
    <source>
        <dbReference type="Proteomes" id="UP000199169"/>
    </source>
</evidence>
<feature type="domain" description="Disaggregatase-related" evidence="2">
    <location>
        <begin position="70"/>
        <end position="161"/>
    </location>
</feature>
<organism evidence="3 4">
    <name type="scientific">Candidatus Accumulibacter aalborgensis</name>
    <dbReference type="NCBI Taxonomy" id="1860102"/>
    <lineage>
        <taxon>Bacteria</taxon>
        <taxon>Pseudomonadati</taxon>
        <taxon>Pseudomonadota</taxon>
        <taxon>Betaproteobacteria</taxon>
        <taxon>Candidatus Accumulibacter</taxon>
    </lineage>
</organism>